<keyword evidence="2" id="KW-1185">Reference proteome</keyword>
<sequence length="214" mass="25052">MEKNQPLNKKEKSLAKEIIPHIVNSLHQEGVITEEDLKDKMVLLKKVDDYLSDEKNQIDFKIFIDHRQPILKFAKAESENGNTGLSTTLYATYVEHTLNRFIHLVCIEKGFDNKTQSEIIRSVSISAKCTWVIKLLGLPPIRQEHIKTILQIADERNSFIHYKWKPESDETQNLSKIEEVNIERDKKIKSLLRYLKNYEAKLEFKGNKSRFDIL</sequence>
<evidence type="ECO:0008006" key="3">
    <source>
        <dbReference type="Google" id="ProtNLM"/>
    </source>
</evidence>
<reference evidence="1 2" key="1">
    <citation type="submission" date="2024-09" db="EMBL/GenBank/DDBJ databases">
        <authorList>
            <person name="Sun Q."/>
            <person name="Mori K."/>
        </authorList>
    </citation>
    <scope>NUCLEOTIDE SEQUENCE [LARGE SCALE GENOMIC DNA]</scope>
    <source>
        <strain evidence="1 2">CECT 8460</strain>
    </source>
</reference>
<organism evidence="1 2">
    <name type="scientific">Flavobacterium paronense</name>
    <dbReference type="NCBI Taxonomy" id="1392775"/>
    <lineage>
        <taxon>Bacteria</taxon>
        <taxon>Pseudomonadati</taxon>
        <taxon>Bacteroidota</taxon>
        <taxon>Flavobacteriia</taxon>
        <taxon>Flavobacteriales</taxon>
        <taxon>Flavobacteriaceae</taxon>
        <taxon>Flavobacterium</taxon>
    </lineage>
</organism>
<dbReference type="EMBL" id="JBHMFB010000019">
    <property type="protein sequence ID" value="MFB9090026.1"/>
    <property type="molecule type" value="Genomic_DNA"/>
</dbReference>
<evidence type="ECO:0000313" key="1">
    <source>
        <dbReference type="EMBL" id="MFB9090026.1"/>
    </source>
</evidence>
<evidence type="ECO:0000313" key="2">
    <source>
        <dbReference type="Proteomes" id="UP001589576"/>
    </source>
</evidence>
<dbReference type="Proteomes" id="UP001589576">
    <property type="component" value="Unassembled WGS sequence"/>
</dbReference>
<dbReference type="RefSeq" id="WP_290284414.1">
    <property type="nucleotide sequence ID" value="NZ_JAUFQN010000019.1"/>
</dbReference>
<proteinExistence type="predicted"/>
<gene>
    <name evidence="1" type="ORF">ACFFUU_10465</name>
</gene>
<accession>A0ABV5GHE3</accession>
<comment type="caution">
    <text evidence="1">The sequence shown here is derived from an EMBL/GenBank/DDBJ whole genome shotgun (WGS) entry which is preliminary data.</text>
</comment>
<name>A0ABV5GHE3_9FLAO</name>
<protein>
    <recommendedName>
        <fullName evidence="3">RiboL-PSP-HEPN domain-containing protein</fullName>
    </recommendedName>
</protein>